<dbReference type="EMBL" id="BGZK01000038">
    <property type="protein sequence ID" value="GBP09921.1"/>
    <property type="molecule type" value="Genomic_DNA"/>
</dbReference>
<keyword evidence="3" id="KW-1185">Reference proteome</keyword>
<feature type="transmembrane region" description="Helical" evidence="1">
    <location>
        <begin position="26"/>
        <end position="51"/>
    </location>
</feature>
<keyword evidence="1" id="KW-0812">Transmembrane</keyword>
<proteinExistence type="predicted"/>
<reference evidence="2 3" key="1">
    <citation type="journal article" date="2019" name="Commun. Biol.">
        <title>The bagworm genome reveals a unique fibroin gene that provides high tensile strength.</title>
        <authorList>
            <person name="Kono N."/>
            <person name="Nakamura H."/>
            <person name="Ohtoshi R."/>
            <person name="Tomita M."/>
            <person name="Numata K."/>
            <person name="Arakawa K."/>
        </authorList>
    </citation>
    <scope>NUCLEOTIDE SEQUENCE [LARGE SCALE GENOMIC DNA]</scope>
</reference>
<protein>
    <submittedName>
        <fullName evidence="2">Uncharacterized protein</fullName>
    </submittedName>
</protein>
<evidence type="ECO:0000313" key="2">
    <source>
        <dbReference type="EMBL" id="GBP09921.1"/>
    </source>
</evidence>
<gene>
    <name evidence="2" type="ORF">EVAR_92461_1</name>
</gene>
<sequence length="108" mass="12139">MAGALMLQAVLVRESRTPVRPGAHGLPIMGFASFLFARGICPTVPYSLYTVHSRLRAMRKRLCDFLLTQFDGAVYYGIPFDYIYHCIAWRPVVTASVATPTLQFTLRL</sequence>
<organism evidence="2 3">
    <name type="scientific">Eumeta variegata</name>
    <name type="common">Bagworm moth</name>
    <name type="synonym">Eumeta japonica</name>
    <dbReference type="NCBI Taxonomy" id="151549"/>
    <lineage>
        <taxon>Eukaryota</taxon>
        <taxon>Metazoa</taxon>
        <taxon>Ecdysozoa</taxon>
        <taxon>Arthropoda</taxon>
        <taxon>Hexapoda</taxon>
        <taxon>Insecta</taxon>
        <taxon>Pterygota</taxon>
        <taxon>Neoptera</taxon>
        <taxon>Endopterygota</taxon>
        <taxon>Lepidoptera</taxon>
        <taxon>Glossata</taxon>
        <taxon>Ditrysia</taxon>
        <taxon>Tineoidea</taxon>
        <taxon>Psychidae</taxon>
        <taxon>Oiketicinae</taxon>
        <taxon>Eumeta</taxon>
    </lineage>
</organism>
<comment type="caution">
    <text evidence="2">The sequence shown here is derived from an EMBL/GenBank/DDBJ whole genome shotgun (WGS) entry which is preliminary data.</text>
</comment>
<keyword evidence="1" id="KW-0472">Membrane</keyword>
<name>A0A4C1T9E9_EUMVA</name>
<dbReference type="AlphaFoldDB" id="A0A4C1T9E9"/>
<dbReference type="Proteomes" id="UP000299102">
    <property type="component" value="Unassembled WGS sequence"/>
</dbReference>
<evidence type="ECO:0000256" key="1">
    <source>
        <dbReference type="SAM" id="Phobius"/>
    </source>
</evidence>
<evidence type="ECO:0000313" key="3">
    <source>
        <dbReference type="Proteomes" id="UP000299102"/>
    </source>
</evidence>
<keyword evidence="1" id="KW-1133">Transmembrane helix</keyword>
<accession>A0A4C1T9E9</accession>